<protein>
    <recommendedName>
        <fullName evidence="4">RNA polymerase II-associated protein 3</fullName>
    </recommendedName>
</protein>
<accession>W2HLI0</accession>
<dbReference type="InterPro" id="IPR051966">
    <property type="entry name" value="RPAP3"/>
</dbReference>
<feature type="domain" description="RNA-polymerase II-associated protein 3-like C-terminal" evidence="7">
    <location>
        <begin position="371"/>
        <end position="479"/>
    </location>
</feature>
<evidence type="ECO:0000259" key="7">
    <source>
        <dbReference type="Pfam" id="PF13877"/>
    </source>
</evidence>
<feature type="compositionally biased region" description="Polar residues" evidence="6">
    <location>
        <begin position="128"/>
        <end position="154"/>
    </location>
</feature>
<evidence type="ECO:0000313" key="8">
    <source>
        <dbReference type="EMBL" id="ETK96147.1"/>
    </source>
</evidence>
<reference evidence="8" key="1">
    <citation type="submission" date="2013-11" db="EMBL/GenBank/DDBJ databases">
        <title>The Genome Sequence of Phytophthora parasitica CJ02B3.</title>
        <authorList>
            <consortium name="The Broad Institute Genomics Platform"/>
            <person name="Russ C."/>
            <person name="Tyler B."/>
            <person name="Panabieres F."/>
            <person name="Shan W."/>
            <person name="Tripathy S."/>
            <person name="Grunwald N."/>
            <person name="Machado M."/>
            <person name="Johnson C.S."/>
            <person name="Arredondo F."/>
            <person name="Hong C."/>
            <person name="Coffey M."/>
            <person name="Young S.K."/>
            <person name="Zeng Q."/>
            <person name="Gargeya S."/>
            <person name="Fitzgerald M."/>
            <person name="Abouelleil A."/>
            <person name="Alvarado L."/>
            <person name="Chapman S.B."/>
            <person name="Gainer-Dewar J."/>
            <person name="Goldberg J."/>
            <person name="Griggs A."/>
            <person name="Gujja S."/>
            <person name="Hansen M."/>
            <person name="Howarth C."/>
            <person name="Imamovic A."/>
            <person name="Ireland A."/>
            <person name="Larimer J."/>
            <person name="McCowan C."/>
            <person name="Murphy C."/>
            <person name="Pearson M."/>
            <person name="Poon T.W."/>
            <person name="Priest M."/>
            <person name="Roberts A."/>
            <person name="Saif S."/>
            <person name="Shea T."/>
            <person name="Sykes S."/>
            <person name="Wortman J."/>
            <person name="Nusbaum C."/>
            <person name="Birren B."/>
        </authorList>
    </citation>
    <scope>NUCLEOTIDE SEQUENCE [LARGE SCALE GENOMIC DNA]</scope>
    <source>
        <strain evidence="8">CJ02B3</strain>
    </source>
</reference>
<dbReference type="SMART" id="SM00028">
    <property type="entry name" value="TPR"/>
    <property type="match status" value="3"/>
</dbReference>
<feature type="compositionally biased region" description="Basic and acidic residues" evidence="6">
    <location>
        <begin position="158"/>
        <end position="169"/>
    </location>
</feature>
<feature type="region of interest" description="Disordered" evidence="6">
    <location>
        <begin position="117"/>
        <end position="169"/>
    </location>
</feature>
<sequence length="514" mass="57270">MHLVGTARMKEEKTPSVVEVQHQIRANASQLQDYFSDLYAWEKTIHKEDSARKRAAKTAKSPTAIAAPPPRTATIIGVDSNGEKVSTANEKKLDAHTYDKGYKRWEKFDVDAALKEADEDEGNKRQNKQQSASVQASGTGPSRVTATSNIPAASTTTKTREELEKEEGNAHYKRGDYVAAIKSYTRCLGYNPQNAVVLSNRAMAYLKNREFANAEDDCTLALKSDPAHVKSYSRRGTARNALGKHRLALLDFHRAAMLDPKSRQIQTQLQSTRNVIRTAIKRSPKRTEFSIEVVGESPMAKQTPSEHYDAENKENVGSQQPKTSDTKKIAPPMQQTASILPPSPGTLSVESTVEKTKKTSSAILPKLPKKAPASSYEFGRVWKTLALRGDTEQKSQLINLRAEYMRMIDPPSLRTVFKAGMESDVLCEIFHTLRHAILSSSGDTPVPKEDSSFTLAFANELTKVPRFNMTIMLLSGNEKEDMAWVIKRLGELLKDDNDNEMQEVAKLNKVYELL</sequence>
<name>W2HLI0_PHYNI</name>
<dbReference type="Proteomes" id="UP000053236">
    <property type="component" value="Unassembled WGS sequence"/>
</dbReference>
<dbReference type="VEuPathDB" id="FungiDB:PPTG_00909"/>
<evidence type="ECO:0000256" key="6">
    <source>
        <dbReference type="SAM" id="MobiDB-lite"/>
    </source>
</evidence>
<dbReference type="EMBL" id="KI684098">
    <property type="protein sequence ID" value="ETK96147.1"/>
    <property type="molecule type" value="Genomic_DNA"/>
</dbReference>
<dbReference type="AlphaFoldDB" id="W2HLI0"/>
<feature type="repeat" description="TPR" evidence="5">
    <location>
        <begin position="161"/>
        <end position="194"/>
    </location>
</feature>
<dbReference type="Pfam" id="PF13181">
    <property type="entry name" value="TPR_8"/>
    <property type="match status" value="1"/>
</dbReference>
<keyword evidence="1" id="KW-0677">Repeat</keyword>
<dbReference type="GO" id="GO:0101031">
    <property type="term" value="C:protein folding chaperone complex"/>
    <property type="evidence" value="ECO:0007669"/>
    <property type="project" value="TreeGrafter"/>
</dbReference>
<dbReference type="PANTHER" id="PTHR46423">
    <property type="entry name" value="RNA POLYMERASE II-ASSOCIATED PROTEIN 3"/>
    <property type="match status" value="1"/>
</dbReference>
<dbReference type="SUPFAM" id="SSF48452">
    <property type="entry name" value="TPR-like"/>
    <property type="match status" value="1"/>
</dbReference>
<proteinExistence type="inferred from homology"/>
<dbReference type="InterPro" id="IPR019734">
    <property type="entry name" value="TPR_rpt"/>
</dbReference>
<organism evidence="8">
    <name type="scientific">Phytophthora nicotianae</name>
    <name type="common">Potato buckeye rot agent</name>
    <name type="synonym">Phytophthora parasitica</name>
    <dbReference type="NCBI Taxonomy" id="4792"/>
    <lineage>
        <taxon>Eukaryota</taxon>
        <taxon>Sar</taxon>
        <taxon>Stramenopiles</taxon>
        <taxon>Oomycota</taxon>
        <taxon>Peronosporomycetes</taxon>
        <taxon>Peronosporales</taxon>
        <taxon>Peronosporaceae</taxon>
        <taxon>Phytophthora</taxon>
    </lineage>
</organism>
<dbReference type="PROSITE" id="PS50005">
    <property type="entry name" value="TPR"/>
    <property type="match status" value="2"/>
</dbReference>
<dbReference type="InterPro" id="IPR011990">
    <property type="entry name" value="TPR-like_helical_dom_sf"/>
</dbReference>
<feature type="compositionally biased region" description="Basic and acidic residues" evidence="6">
    <location>
        <begin position="304"/>
        <end position="314"/>
    </location>
</feature>
<dbReference type="InterPro" id="IPR025986">
    <property type="entry name" value="RPAP3-like_C"/>
</dbReference>
<comment type="similarity">
    <text evidence="3">Belongs to the RPAP3 family.</text>
</comment>
<evidence type="ECO:0000256" key="3">
    <source>
        <dbReference type="ARBA" id="ARBA00038275"/>
    </source>
</evidence>
<gene>
    <name evidence="8" type="ORF">L915_01011</name>
</gene>
<evidence type="ECO:0000256" key="1">
    <source>
        <dbReference type="ARBA" id="ARBA00022737"/>
    </source>
</evidence>
<keyword evidence="2 5" id="KW-0802">TPR repeat</keyword>
<dbReference type="Pfam" id="PF13877">
    <property type="entry name" value="RPAP3_C"/>
    <property type="match status" value="1"/>
</dbReference>
<dbReference type="Gene3D" id="1.25.40.10">
    <property type="entry name" value="Tetratricopeptide repeat domain"/>
    <property type="match status" value="1"/>
</dbReference>
<evidence type="ECO:0000256" key="2">
    <source>
        <dbReference type="ARBA" id="ARBA00022803"/>
    </source>
</evidence>
<evidence type="ECO:0000256" key="4">
    <source>
        <dbReference type="ARBA" id="ARBA00040133"/>
    </source>
</evidence>
<feature type="repeat" description="TPR" evidence="5">
    <location>
        <begin position="229"/>
        <end position="262"/>
    </location>
</feature>
<dbReference type="PANTHER" id="PTHR46423:SF1">
    <property type="entry name" value="RNA POLYMERASE II-ASSOCIATED PROTEIN 3"/>
    <property type="match status" value="1"/>
</dbReference>
<evidence type="ECO:0000256" key="5">
    <source>
        <dbReference type="PROSITE-ProRule" id="PRU00339"/>
    </source>
</evidence>
<feature type="region of interest" description="Disordered" evidence="6">
    <location>
        <begin position="295"/>
        <end position="328"/>
    </location>
</feature>